<proteinExistence type="inferred from homology"/>
<evidence type="ECO:0000256" key="2">
    <source>
        <dbReference type="ARBA" id="ARBA00022448"/>
    </source>
</evidence>
<dbReference type="Proteomes" id="UP000002051">
    <property type="component" value="Chromosome 6"/>
</dbReference>
<dbReference type="EMBL" id="CM001222">
    <property type="protein sequence ID" value="KEH26146.1"/>
    <property type="molecule type" value="Genomic_DNA"/>
</dbReference>
<dbReference type="OrthoDB" id="642193at2759"/>
<dbReference type="InterPro" id="IPR042561">
    <property type="entry name" value="Exo84_C_1"/>
</dbReference>
<protein>
    <submittedName>
        <fullName evidence="6">Exocyst complex component 84B</fullName>
    </submittedName>
</protein>
<dbReference type="GO" id="GO:0006887">
    <property type="term" value="P:exocytosis"/>
    <property type="evidence" value="ECO:0007669"/>
    <property type="project" value="UniProtKB-KW"/>
</dbReference>
<dbReference type="InterPro" id="IPR042560">
    <property type="entry name" value="Exo84_C_2"/>
</dbReference>
<keyword evidence="2" id="KW-0813">Transport</keyword>
<reference evidence="6 8" key="2">
    <citation type="journal article" date="2014" name="BMC Genomics">
        <title>An improved genome release (version Mt4.0) for the model legume Medicago truncatula.</title>
        <authorList>
            <person name="Tang H."/>
            <person name="Krishnakumar V."/>
            <person name="Bidwell S."/>
            <person name="Rosen B."/>
            <person name="Chan A."/>
            <person name="Zhou S."/>
            <person name="Gentzbittel L."/>
            <person name="Childs K.L."/>
            <person name="Yandell M."/>
            <person name="Gundlach H."/>
            <person name="Mayer K.F."/>
            <person name="Schwartz D.C."/>
            <person name="Town C.D."/>
        </authorList>
    </citation>
    <scope>GENOME REANNOTATION</scope>
    <source>
        <strain evidence="6">A17</strain>
        <strain evidence="7 8">cv. Jemalong A17</strain>
    </source>
</reference>
<evidence type="ECO:0000256" key="4">
    <source>
        <dbReference type="SAM" id="MobiDB-lite"/>
    </source>
</evidence>
<dbReference type="AlphaFoldDB" id="A0A072U9N7"/>
<dbReference type="FunFam" id="1.20.58.1210:FF:000002">
    <property type="entry name" value="Exocyst complex component EXO84B"/>
    <property type="match status" value="1"/>
</dbReference>
<feature type="region of interest" description="Disordered" evidence="4">
    <location>
        <begin position="534"/>
        <end position="556"/>
    </location>
</feature>
<reference evidence="6 8" key="1">
    <citation type="journal article" date="2011" name="Nature">
        <title>The Medicago genome provides insight into the evolution of rhizobial symbioses.</title>
        <authorList>
            <person name="Young N.D."/>
            <person name="Debelle F."/>
            <person name="Oldroyd G.E."/>
            <person name="Geurts R."/>
            <person name="Cannon S.B."/>
            <person name="Udvardi M.K."/>
            <person name="Benedito V.A."/>
            <person name="Mayer K.F."/>
            <person name="Gouzy J."/>
            <person name="Schoof H."/>
            <person name="Van de Peer Y."/>
            <person name="Proost S."/>
            <person name="Cook D.R."/>
            <person name="Meyers B.C."/>
            <person name="Spannagl M."/>
            <person name="Cheung F."/>
            <person name="De Mita S."/>
            <person name="Krishnakumar V."/>
            <person name="Gundlach H."/>
            <person name="Zhou S."/>
            <person name="Mudge J."/>
            <person name="Bharti A.K."/>
            <person name="Murray J.D."/>
            <person name="Naoumkina M.A."/>
            <person name="Rosen B."/>
            <person name="Silverstein K.A."/>
            <person name="Tang H."/>
            <person name="Rombauts S."/>
            <person name="Zhao P.X."/>
            <person name="Zhou P."/>
            <person name="Barbe V."/>
            <person name="Bardou P."/>
            <person name="Bechner M."/>
            <person name="Bellec A."/>
            <person name="Berger A."/>
            <person name="Berges H."/>
            <person name="Bidwell S."/>
            <person name="Bisseling T."/>
            <person name="Choisne N."/>
            <person name="Couloux A."/>
            <person name="Denny R."/>
            <person name="Deshpande S."/>
            <person name="Dai X."/>
            <person name="Doyle J.J."/>
            <person name="Dudez A.M."/>
            <person name="Farmer A.D."/>
            <person name="Fouteau S."/>
            <person name="Franken C."/>
            <person name="Gibelin C."/>
            <person name="Gish J."/>
            <person name="Goldstein S."/>
            <person name="Gonzalez A.J."/>
            <person name="Green P.J."/>
            <person name="Hallab A."/>
            <person name="Hartog M."/>
            <person name="Hua A."/>
            <person name="Humphray S.J."/>
            <person name="Jeong D.H."/>
            <person name="Jing Y."/>
            <person name="Jocker A."/>
            <person name="Kenton S.M."/>
            <person name="Kim D.J."/>
            <person name="Klee K."/>
            <person name="Lai H."/>
            <person name="Lang C."/>
            <person name="Lin S."/>
            <person name="Macmil S.L."/>
            <person name="Magdelenat G."/>
            <person name="Matthews L."/>
            <person name="McCorrison J."/>
            <person name="Monaghan E.L."/>
            <person name="Mun J.H."/>
            <person name="Najar F.Z."/>
            <person name="Nicholson C."/>
            <person name="Noirot C."/>
            <person name="O'Bleness M."/>
            <person name="Paule C.R."/>
            <person name="Poulain J."/>
            <person name="Prion F."/>
            <person name="Qin B."/>
            <person name="Qu C."/>
            <person name="Retzel E.F."/>
            <person name="Riddle C."/>
            <person name="Sallet E."/>
            <person name="Samain S."/>
            <person name="Samson N."/>
            <person name="Sanders I."/>
            <person name="Saurat O."/>
            <person name="Scarpelli C."/>
            <person name="Schiex T."/>
            <person name="Segurens B."/>
            <person name="Severin A.J."/>
            <person name="Sherrier D.J."/>
            <person name="Shi R."/>
            <person name="Sims S."/>
            <person name="Singer S.R."/>
            <person name="Sinharoy S."/>
            <person name="Sterck L."/>
            <person name="Viollet A."/>
            <person name="Wang B.B."/>
            <person name="Wang K."/>
            <person name="Wang M."/>
            <person name="Wang X."/>
            <person name="Warfsmann J."/>
            <person name="Weissenbach J."/>
            <person name="White D.D."/>
            <person name="White J.D."/>
            <person name="Wiley G.B."/>
            <person name="Wincker P."/>
            <person name="Xing Y."/>
            <person name="Yang L."/>
            <person name="Yao Z."/>
            <person name="Ying F."/>
            <person name="Zhai J."/>
            <person name="Zhou L."/>
            <person name="Zuber A."/>
            <person name="Denarie J."/>
            <person name="Dixon R.A."/>
            <person name="May G.D."/>
            <person name="Schwartz D.C."/>
            <person name="Rogers J."/>
            <person name="Quetier F."/>
            <person name="Town C.D."/>
            <person name="Roe B.A."/>
        </authorList>
    </citation>
    <scope>NUCLEOTIDE SEQUENCE [LARGE SCALE GENOMIC DNA]</scope>
    <source>
        <strain evidence="6">A17</strain>
        <strain evidence="7 8">cv. Jemalong A17</strain>
    </source>
</reference>
<evidence type="ECO:0000313" key="7">
    <source>
        <dbReference type="EnsemblPlants" id="KEH26146"/>
    </source>
</evidence>
<evidence type="ECO:0000256" key="3">
    <source>
        <dbReference type="ARBA" id="ARBA00022483"/>
    </source>
</evidence>
<dbReference type="Pfam" id="PF16528">
    <property type="entry name" value="Exo84_C"/>
    <property type="match status" value="1"/>
</dbReference>
<accession>A0A072U9N7</accession>
<dbReference type="GO" id="GO:0006893">
    <property type="term" value="P:Golgi to plasma membrane transport"/>
    <property type="evidence" value="ECO:0000318"/>
    <property type="project" value="GO_Central"/>
</dbReference>
<keyword evidence="8" id="KW-1185">Reference proteome</keyword>
<evidence type="ECO:0000313" key="8">
    <source>
        <dbReference type="Proteomes" id="UP000002051"/>
    </source>
</evidence>
<name>A0A072U9N7_MEDTR</name>
<dbReference type="GO" id="GO:0008104">
    <property type="term" value="P:intracellular protein localization"/>
    <property type="evidence" value="ECO:0000318"/>
    <property type="project" value="GO_Central"/>
</dbReference>
<dbReference type="InterPro" id="IPR033961">
    <property type="entry name" value="Exo84"/>
</dbReference>
<dbReference type="HOGENOM" id="CLU_015217_2_0_1"/>
<dbReference type="SUPFAM" id="SSF74788">
    <property type="entry name" value="Cullin repeat-like"/>
    <property type="match status" value="1"/>
</dbReference>
<feature type="compositionally biased region" description="Basic and acidic residues" evidence="4">
    <location>
        <begin position="534"/>
        <end position="555"/>
    </location>
</feature>
<comment type="similarity">
    <text evidence="1">Belongs to the EXO84 family.</text>
</comment>
<gene>
    <name evidence="7" type="primary">25496356</name>
    <name evidence="6" type="ordered locus">MTR_6g045363</name>
</gene>
<dbReference type="STRING" id="3880.A0A072U9N7"/>
<keyword evidence="3" id="KW-0268">Exocytosis</keyword>
<dbReference type="InterPro" id="IPR016159">
    <property type="entry name" value="Cullin_repeat-like_dom_sf"/>
</dbReference>
<dbReference type="Gene3D" id="1.20.58.1220">
    <property type="entry name" value="Exo84p, C-terminal helical domain"/>
    <property type="match status" value="1"/>
</dbReference>
<evidence type="ECO:0000256" key="1">
    <source>
        <dbReference type="ARBA" id="ARBA00007210"/>
    </source>
</evidence>
<dbReference type="InterPro" id="IPR032403">
    <property type="entry name" value="Exo84_C"/>
</dbReference>
<sequence>MSMDQLPFVTPRGSVSSSIGSVAELEANPNLTLSDKLRVFKSSSFDPNAYVSSKSRSMNEKEIRHLCAYLVDLKKASAEEMRKSVLANYSAFIRTSKEISDLEGELLSMRNLLSNQAALVHGLAEGCQLGSLVTGNEGSDIDAILKEKTDISNTEKWLIEYLETLDVLLAEKRVEESMAALEEGEKMTNEITQGKTLSPSLFQALQNAITEHRQKLADQLADTICQPSTRRAEIRSTALALKNLGDGPRAHTLLLKSYKEKLNRNIQSLESTTVSAYTASVSHLVFSTISQATSDSLTVFAGEEPAYTSELVTWAVIQAENFSLLLKKQILASIAASGGLRIALECVHVCLTHCHLLESSGMALSPVLLKHFRPFVEQALITNLKRIEQSSAALASADDWLLAYAPTTRTRKSNTGLPPVSSYSNLNSHQPKLSISAHKFNSMVQELFEDAGPLEILQLDGLALEGLHQVFNFYVNLLINAMPGSAVTENLESTGHKIVKIAETETQQIALLGNAILLADELLPRAVIKLSHSTKGDDDSLKRASDKQKPPEQRELKKRLQREVDRLRDIFCRQHALELIFTVDGEPLVNSQMYLGMEEKGERPEWFPSGIFQELFIRLTEVATIVSDVFVGRERFATILLMRLTETVILWLSDDQAFWDDIERTPLGPLGLQQLYLDMQFVMIFSSQGRYLSRHLHQAIKNIIGRAIDAVAATGLDPNSVLPEDEWFVEVSEIAMKMLTGKAAFDNVDEDAYSPTGSAHA</sequence>
<dbReference type="PANTHER" id="PTHR21426:SF15">
    <property type="entry name" value="EXOCYST COMPLEX COMPONENT EXO84A"/>
    <property type="match status" value="1"/>
</dbReference>
<reference evidence="7" key="3">
    <citation type="submission" date="2015-04" db="UniProtKB">
        <authorList>
            <consortium name="EnsemblPlants"/>
        </authorList>
    </citation>
    <scope>IDENTIFICATION</scope>
    <source>
        <strain evidence="7">cv. Jemalong A17</strain>
    </source>
</reference>
<dbReference type="EnsemblPlants" id="KEH26146">
    <property type="protein sequence ID" value="KEH26146"/>
    <property type="gene ID" value="MTR_6g045363"/>
</dbReference>
<dbReference type="GO" id="GO:0000145">
    <property type="term" value="C:exocyst"/>
    <property type="evidence" value="ECO:0000318"/>
    <property type="project" value="GO_Central"/>
</dbReference>
<dbReference type="PANTHER" id="PTHR21426">
    <property type="entry name" value="EXOCYST COMPLEX COMPONENT 8"/>
    <property type="match status" value="1"/>
</dbReference>
<organism evidence="6 8">
    <name type="scientific">Medicago truncatula</name>
    <name type="common">Barrel medic</name>
    <name type="synonym">Medicago tribuloides</name>
    <dbReference type="NCBI Taxonomy" id="3880"/>
    <lineage>
        <taxon>Eukaryota</taxon>
        <taxon>Viridiplantae</taxon>
        <taxon>Streptophyta</taxon>
        <taxon>Embryophyta</taxon>
        <taxon>Tracheophyta</taxon>
        <taxon>Spermatophyta</taxon>
        <taxon>Magnoliopsida</taxon>
        <taxon>eudicotyledons</taxon>
        <taxon>Gunneridae</taxon>
        <taxon>Pentapetalae</taxon>
        <taxon>rosids</taxon>
        <taxon>fabids</taxon>
        <taxon>Fabales</taxon>
        <taxon>Fabaceae</taxon>
        <taxon>Papilionoideae</taxon>
        <taxon>50 kb inversion clade</taxon>
        <taxon>NPAAA clade</taxon>
        <taxon>Hologalegina</taxon>
        <taxon>IRL clade</taxon>
        <taxon>Trifolieae</taxon>
        <taxon>Medicago</taxon>
    </lineage>
</organism>
<feature type="domain" description="Exocyst component Exo84 C-terminal" evidence="5">
    <location>
        <begin position="156"/>
        <end position="364"/>
    </location>
</feature>
<dbReference type="Pfam" id="PF08700">
    <property type="entry name" value="VPS51_Exo84_N"/>
    <property type="match status" value="1"/>
</dbReference>
<dbReference type="Gene3D" id="1.20.58.1210">
    <property type="entry name" value="Exo84p, N-terminal helical domain"/>
    <property type="match status" value="1"/>
</dbReference>
<evidence type="ECO:0000259" key="5">
    <source>
        <dbReference type="Pfam" id="PF16528"/>
    </source>
</evidence>
<evidence type="ECO:0000313" key="6">
    <source>
        <dbReference type="EMBL" id="KEH26146.1"/>
    </source>
</evidence>
<dbReference type="KEGG" id="mtr:25496356"/>